<feature type="transmembrane region" description="Helical" evidence="6">
    <location>
        <begin position="460"/>
        <end position="476"/>
    </location>
</feature>
<evidence type="ECO:0000256" key="6">
    <source>
        <dbReference type="SAM" id="Phobius"/>
    </source>
</evidence>
<feature type="transmembrane region" description="Helical" evidence="6">
    <location>
        <begin position="313"/>
        <end position="335"/>
    </location>
</feature>
<evidence type="ECO:0000256" key="3">
    <source>
        <dbReference type="ARBA" id="ARBA00022692"/>
    </source>
</evidence>
<comment type="similarity">
    <text evidence="2">Belongs to the purine-cytosine permease (2.A.39) family.</text>
</comment>
<name>A0A239Y945_9STAP</name>
<proteinExistence type="inferred from homology"/>
<keyword evidence="8" id="KW-1185">Reference proteome</keyword>
<dbReference type="InterPro" id="IPR045225">
    <property type="entry name" value="Uracil/uridine/allantoin_perm"/>
</dbReference>
<evidence type="ECO:0000256" key="5">
    <source>
        <dbReference type="ARBA" id="ARBA00023136"/>
    </source>
</evidence>
<dbReference type="Pfam" id="PF02133">
    <property type="entry name" value="Transp_cyt_pur"/>
    <property type="match status" value="1"/>
</dbReference>
<sequence length="486" mass="52587">MVEQGNGIPLDSKLFEKRGYNKDIMPKPVEQRNSSAFNFFTLWMGAVHNIPNYTAVGGFLLLGLSPLQVIIALVLSSFLIALLLVANGYAGSKYGIPFAMHLRHTYGDIGAKLPGILRGVVAGIAWFGLQTYAGSQALLILISKVFPGFTHIGDGATFLGITIPGFIAFIIFWVINFAIGFGGGDVLNKFTAFLNPLIYIVFGGMTIWGIYVAGGVGNIVHYDLDSNSGLLYPALLAFFLIFNSLLGVWAGPGSSVADFTQNSKSTKSQIIGQTAGIVVAQTLFAVASVSIIIGGSIYIGHQEWNILTIINEWSSFWAILVALGVLLLTTISTNATSNIIPAAYQLSALFPKIVNYKRGVMIASIVSVLIMPWKMMENEDSIFVFLNMIGAILGPVTGVMIVHFYFVAKCKINIDELYFDVNVKERAIPKVNQAAYIATIIGVVVCLLGFLPGFKVISDFSWFIGFLSSGLIYLLLKSLNKKEQGA</sequence>
<keyword evidence="3 6" id="KW-0812">Transmembrane</keyword>
<dbReference type="NCBIfam" id="NF008476">
    <property type="entry name" value="PRK11375.1"/>
    <property type="match status" value="1"/>
</dbReference>
<organism evidence="7 8">
    <name type="scientific">Mammaliicoccus stepanovicii</name>
    <dbReference type="NCBI Taxonomy" id="643214"/>
    <lineage>
        <taxon>Bacteria</taxon>
        <taxon>Bacillati</taxon>
        <taxon>Bacillota</taxon>
        <taxon>Bacilli</taxon>
        <taxon>Bacillales</taxon>
        <taxon>Staphylococcaceae</taxon>
        <taxon>Mammaliicoccus</taxon>
    </lineage>
</organism>
<reference evidence="7 8" key="1">
    <citation type="submission" date="2017-06" db="EMBL/GenBank/DDBJ databases">
        <authorList>
            <consortium name="Pathogen Informatics"/>
        </authorList>
    </citation>
    <scope>NUCLEOTIDE SEQUENCE [LARGE SCALE GENOMIC DNA]</scope>
    <source>
        <strain evidence="7 8">NCTC13839</strain>
    </source>
</reference>
<dbReference type="Gene3D" id="1.10.4160.10">
    <property type="entry name" value="Hydantoin permease"/>
    <property type="match status" value="1"/>
</dbReference>
<dbReference type="RefSeq" id="WP_095085391.1">
    <property type="nucleotide sequence ID" value="NZ_BMDM01000009.1"/>
</dbReference>
<gene>
    <name evidence="7" type="primary">ybbW</name>
    <name evidence="7" type="ORF">SAMEA4384403_00156</name>
</gene>
<feature type="transmembrane region" description="Helical" evidence="6">
    <location>
        <begin position="193"/>
        <end position="211"/>
    </location>
</feature>
<dbReference type="PANTHER" id="PTHR30618">
    <property type="entry name" value="NCS1 FAMILY PURINE/PYRIMIDINE TRANSPORTER"/>
    <property type="match status" value="1"/>
</dbReference>
<evidence type="ECO:0000256" key="1">
    <source>
        <dbReference type="ARBA" id="ARBA00004141"/>
    </source>
</evidence>
<feature type="transmembrane region" description="Helical" evidence="6">
    <location>
        <begin position="356"/>
        <end position="376"/>
    </location>
</feature>
<evidence type="ECO:0000313" key="8">
    <source>
        <dbReference type="Proteomes" id="UP000242084"/>
    </source>
</evidence>
<dbReference type="GO" id="GO:0015205">
    <property type="term" value="F:nucleobase transmembrane transporter activity"/>
    <property type="evidence" value="ECO:0007669"/>
    <property type="project" value="TreeGrafter"/>
</dbReference>
<dbReference type="Proteomes" id="UP000242084">
    <property type="component" value="Chromosome 1"/>
</dbReference>
<dbReference type="AlphaFoldDB" id="A0A239Y945"/>
<dbReference type="KEGG" id="sste:SAMEA4384403_0156"/>
<feature type="transmembrane region" description="Helical" evidence="6">
    <location>
        <begin position="120"/>
        <end position="146"/>
    </location>
</feature>
<dbReference type="EMBL" id="LT906462">
    <property type="protein sequence ID" value="SNV55232.1"/>
    <property type="molecule type" value="Genomic_DNA"/>
</dbReference>
<protein>
    <submittedName>
        <fullName evidence="7">Allantoin permease</fullName>
    </submittedName>
</protein>
<evidence type="ECO:0000256" key="2">
    <source>
        <dbReference type="ARBA" id="ARBA00008974"/>
    </source>
</evidence>
<dbReference type="InterPro" id="IPR001248">
    <property type="entry name" value="Pur-cyt_permease"/>
</dbReference>
<keyword evidence="4 6" id="KW-1133">Transmembrane helix</keyword>
<accession>A0A239Y945</accession>
<feature type="transmembrane region" description="Helical" evidence="6">
    <location>
        <begin position="382"/>
        <end position="408"/>
    </location>
</feature>
<feature type="transmembrane region" description="Helical" evidence="6">
    <location>
        <begin position="69"/>
        <end position="90"/>
    </location>
</feature>
<feature type="transmembrane region" description="Helical" evidence="6">
    <location>
        <begin position="158"/>
        <end position="181"/>
    </location>
</feature>
<dbReference type="GO" id="GO:0005886">
    <property type="term" value="C:plasma membrane"/>
    <property type="evidence" value="ECO:0007669"/>
    <property type="project" value="TreeGrafter"/>
</dbReference>
<dbReference type="PANTHER" id="PTHR30618:SF0">
    <property type="entry name" value="PURINE-URACIL PERMEASE NCS1"/>
    <property type="match status" value="1"/>
</dbReference>
<feature type="transmembrane region" description="Helical" evidence="6">
    <location>
        <begin position="231"/>
        <end position="250"/>
    </location>
</feature>
<evidence type="ECO:0000256" key="4">
    <source>
        <dbReference type="ARBA" id="ARBA00022989"/>
    </source>
</evidence>
<comment type="subcellular location">
    <subcellularLocation>
        <location evidence="1">Membrane</location>
        <topology evidence="1">Multi-pass membrane protein</topology>
    </subcellularLocation>
</comment>
<evidence type="ECO:0000313" key="7">
    <source>
        <dbReference type="EMBL" id="SNV55232.1"/>
    </source>
</evidence>
<feature type="transmembrane region" description="Helical" evidence="6">
    <location>
        <begin position="270"/>
        <end position="293"/>
    </location>
</feature>
<feature type="transmembrane region" description="Helical" evidence="6">
    <location>
        <begin position="434"/>
        <end position="454"/>
    </location>
</feature>
<keyword evidence="5 6" id="KW-0472">Membrane</keyword>
<dbReference type="OrthoDB" id="9780088at2"/>